<dbReference type="GO" id="GO:0046872">
    <property type="term" value="F:metal ion binding"/>
    <property type="evidence" value="ECO:0007669"/>
    <property type="project" value="InterPro"/>
</dbReference>
<dbReference type="PROSITE" id="PS50103">
    <property type="entry name" value="ZF_C3H1"/>
    <property type="match status" value="2"/>
</dbReference>
<dbReference type="AlphaFoldDB" id="A0A6C0DYU2"/>
<dbReference type="EMBL" id="MN739701">
    <property type="protein sequence ID" value="QHT22047.1"/>
    <property type="molecule type" value="Genomic_DNA"/>
</dbReference>
<sequence>MAVQLNSNAPEFRLVPETEEMKPFLCCEFSNGKLVKQCGKELCPIALDNFKDFLPLTKTHIYAGKSCDEECRTKFCHVLCSICENTAQSKLCDCCIECENPKRKCECCESCLNFKCICCNECGRPNCGCKIHLAKCEQCGEQEFCVCDPSNFRGIAHTEPFVGITHSKPCKFFASPQGCKFGSKCRNPHVASSPPMASYPPVIPLPSASSSAHSSGKPQQQPLCFYHFTQASGCTKRNCPNSHAYRAPEGMCRYGSNCRKGQHCPFFCPPNHSF</sequence>
<name>A0A6C0DYU2_9ZZZZ</name>
<feature type="domain" description="C3H1-type" evidence="1">
    <location>
        <begin position="164"/>
        <end position="192"/>
    </location>
</feature>
<evidence type="ECO:0000313" key="2">
    <source>
        <dbReference type="EMBL" id="QHT22047.1"/>
    </source>
</evidence>
<evidence type="ECO:0000259" key="1">
    <source>
        <dbReference type="PROSITE" id="PS50103"/>
    </source>
</evidence>
<organism evidence="2">
    <name type="scientific">viral metagenome</name>
    <dbReference type="NCBI Taxonomy" id="1070528"/>
    <lineage>
        <taxon>unclassified sequences</taxon>
        <taxon>metagenomes</taxon>
        <taxon>organismal metagenomes</taxon>
    </lineage>
</organism>
<dbReference type="InterPro" id="IPR000571">
    <property type="entry name" value="Znf_CCCH"/>
</dbReference>
<feature type="domain" description="C3H1-type" evidence="1">
    <location>
        <begin position="233"/>
        <end position="266"/>
    </location>
</feature>
<protein>
    <recommendedName>
        <fullName evidence="1">C3H1-type domain-containing protein</fullName>
    </recommendedName>
</protein>
<reference evidence="2" key="1">
    <citation type="journal article" date="2020" name="Nature">
        <title>Giant virus diversity and host interactions through global metagenomics.</title>
        <authorList>
            <person name="Schulz F."/>
            <person name="Roux S."/>
            <person name="Paez-Espino D."/>
            <person name="Jungbluth S."/>
            <person name="Walsh D.A."/>
            <person name="Denef V.J."/>
            <person name="McMahon K.D."/>
            <person name="Konstantinidis K.T."/>
            <person name="Eloe-Fadrosh E.A."/>
            <person name="Kyrpides N.C."/>
            <person name="Woyke T."/>
        </authorList>
    </citation>
    <scope>NUCLEOTIDE SEQUENCE</scope>
    <source>
        <strain evidence="2">GVMAG-M-3300023179-103</strain>
    </source>
</reference>
<accession>A0A6C0DYU2</accession>
<proteinExistence type="predicted"/>